<accession>A0A6I3L6G6</accession>
<reference evidence="1 2" key="1">
    <citation type="submission" date="2019-11" db="EMBL/GenBank/DDBJ databases">
        <title>Nocardia sp. nov. CT2-14 isolated from soil.</title>
        <authorList>
            <person name="Kanchanasin P."/>
            <person name="Tanasupawat S."/>
            <person name="Yuki M."/>
            <person name="Kudo T."/>
        </authorList>
    </citation>
    <scope>NUCLEOTIDE SEQUENCE [LARGE SCALE GENOMIC DNA]</scope>
    <source>
        <strain evidence="1 2">CT2-14</strain>
    </source>
</reference>
<proteinExistence type="predicted"/>
<dbReference type="EMBL" id="WMBB01000017">
    <property type="protein sequence ID" value="MTE16938.1"/>
    <property type="molecule type" value="Genomic_DNA"/>
</dbReference>
<dbReference type="AlphaFoldDB" id="A0A6I3L6G6"/>
<dbReference type="RefSeq" id="WP_154791350.1">
    <property type="nucleotide sequence ID" value="NZ_WMBB01000017.1"/>
</dbReference>
<keyword evidence="2" id="KW-1185">Reference proteome</keyword>
<gene>
    <name evidence="1" type="ORF">GLP40_29885</name>
</gene>
<protein>
    <submittedName>
        <fullName evidence="1">Uncharacterized protein</fullName>
    </submittedName>
</protein>
<comment type="caution">
    <text evidence="1">The sequence shown here is derived from an EMBL/GenBank/DDBJ whole genome shotgun (WGS) entry which is preliminary data.</text>
</comment>
<name>A0A6I3L6G6_9NOCA</name>
<evidence type="ECO:0000313" key="1">
    <source>
        <dbReference type="EMBL" id="MTE16938.1"/>
    </source>
</evidence>
<organism evidence="1 2">
    <name type="scientific">Nocardia aurantiaca</name>
    <dbReference type="NCBI Taxonomy" id="2675850"/>
    <lineage>
        <taxon>Bacteria</taxon>
        <taxon>Bacillati</taxon>
        <taxon>Actinomycetota</taxon>
        <taxon>Actinomycetes</taxon>
        <taxon>Mycobacteriales</taxon>
        <taxon>Nocardiaceae</taxon>
        <taxon>Nocardia</taxon>
    </lineage>
</organism>
<evidence type="ECO:0000313" key="2">
    <source>
        <dbReference type="Proteomes" id="UP000432464"/>
    </source>
</evidence>
<dbReference type="Proteomes" id="UP000432464">
    <property type="component" value="Unassembled WGS sequence"/>
</dbReference>
<sequence>MSPSTVVGDVLLATRLPYFAVHVSGFGSSDPPADLLAELGRGEIELTHEAFHKLPWRAAATP</sequence>